<comment type="caution">
    <text evidence="4">The sequence shown here is derived from an EMBL/GenBank/DDBJ whole genome shotgun (WGS) entry which is preliminary data.</text>
</comment>
<dbReference type="EMBL" id="JBFOLJ010000006">
    <property type="protein sequence ID" value="KAL2528623.1"/>
    <property type="molecule type" value="Genomic_DNA"/>
</dbReference>
<comment type="similarity">
    <text evidence="1">Belongs to the UDP-glycosyltransferase family.</text>
</comment>
<dbReference type="AlphaFoldDB" id="A0ABD1UVD6"/>
<dbReference type="GO" id="GO:0016740">
    <property type="term" value="F:transferase activity"/>
    <property type="evidence" value="ECO:0007669"/>
    <property type="project" value="UniProtKB-KW"/>
</dbReference>
<sequence>MAVKGKRQVPHVLAVPFPAQGHVLPLMKLCRRIASRGIKVTFVNTEYIHAKVLAAMSEDDKKQNPIQLISIPDGLPAEDDRSVGFELMESVRRTMPENLANLIKKINGQNSDEKITCVIADITVGWIFDVTKKLGAESVAFQSAAAAGMAMILQIPKLIQAGNLDINGSVMKNELINLSDNIPPWRRNKLSWSFPGDLKTQTIVFECFMDAAKTAHHATWLLCNTFYEIESSACNLIPNLLPVGPFLSTNKSKSSSIGGSFWPEDTTCFSWLDEQPIGSVIYVSFGSIAVFSQEQLNELALALELSGRPFLWVVRSNLANGSHVKYPNGFQERVSKRAKIVEWAPQEKVLAHSSIACFLSHCGWNSTMEGLSMGVPFLCWPYFSDQFHNQNYICDVWKIGLRLNPNKNGLRSRHEIMTKIEMLLSDYGIKANAVKLKEMALKSVSGYGSSSQNFETFIDSLKN</sequence>
<gene>
    <name evidence="4" type="ORF">Fot_21224</name>
</gene>
<evidence type="ECO:0000259" key="3">
    <source>
        <dbReference type="Pfam" id="PF26168"/>
    </source>
</evidence>
<evidence type="ECO:0000313" key="5">
    <source>
        <dbReference type="Proteomes" id="UP001604277"/>
    </source>
</evidence>
<keyword evidence="2" id="KW-0808">Transferase</keyword>
<dbReference type="InterPro" id="IPR002213">
    <property type="entry name" value="UDP_glucos_trans"/>
</dbReference>
<dbReference type="Gene3D" id="3.40.50.2000">
    <property type="entry name" value="Glycogen Phosphorylase B"/>
    <property type="match status" value="2"/>
</dbReference>
<dbReference type="CDD" id="cd03784">
    <property type="entry name" value="GT1_Gtf-like"/>
    <property type="match status" value="1"/>
</dbReference>
<dbReference type="FunFam" id="3.40.50.2000:FF:000061">
    <property type="entry name" value="UDP-glycosyltransferase 83A1"/>
    <property type="match status" value="1"/>
</dbReference>
<dbReference type="InterPro" id="IPR058980">
    <property type="entry name" value="Glyco_transf_N"/>
</dbReference>
<proteinExistence type="inferred from homology"/>
<organism evidence="4 5">
    <name type="scientific">Forsythia ovata</name>
    <dbReference type="NCBI Taxonomy" id="205694"/>
    <lineage>
        <taxon>Eukaryota</taxon>
        <taxon>Viridiplantae</taxon>
        <taxon>Streptophyta</taxon>
        <taxon>Embryophyta</taxon>
        <taxon>Tracheophyta</taxon>
        <taxon>Spermatophyta</taxon>
        <taxon>Magnoliopsida</taxon>
        <taxon>eudicotyledons</taxon>
        <taxon>Gunneridae</taxon>
        <taxon>Pentapetalae</taxon>
        <taxon>asterids</taxon>
        <taxon>lamiids</taxon>
        <taxon>Lamiales</taxon>
        <taxon>Oleaceae</taxon>
        <taxon>Forsythieae</taxon>
        <taxon>Forsythia</taxon>
    </lineage>
</organism>
<dbReference type="SUPFAM" id="SSF53756">
    <property type="entry name" value="UDP-Glycosyltransferase/glycogen phosphorylase"/>
    <property type="match status" value="1"/>
</dbReference>
<name>A0ABD1UVD6_9LAMI</name>
<dbReference type="PANTHER" id="PTHR11926">
    <property type="entry name" value="GLUCOSYL/GLUCURONOSYL TRANSFERASES"/>
    <property type="match status" value="1"/>
</dbReference>
<evidence type="ECO:0000313" key="4">
    <source>
        <dbReference type="EMBL" id="KAL2528623.1"/>
    </source>
</evidence>
<accession>A0ABD1UVD6</accession>
<evidence type="ECO:0000256" key="1">
    <source>
        <dbReference type="ARBA" id="ARBA00009995"/>
    </source>
</evidence>
<reference evidence="5" key="1">
    <citation type="submission" date="2024-07" db="EMBL/GenBank/DDBJ databases">
        <title>Two chromosome-level genome assemblies of Korean endemic species Abeliophyllum distichum and Forsythia ovata (Oleaceae).</title>
        <authorList>
            <person name="Jang H."/>
        </authorList>
    </citation>
    <scope>NUCLEOTIDE SEQUENCE [LARGE SCALE GENOMIC DNA]</scope>
</reference>
<evidence type="ECO:0000256" key="2">
    <source>
        <dbReference type="ARBA" id="ARBA00022679"/>
    </source>
</evidence>
<dbReference type="Pfam" id="PF00201">
    <property type="entry name" value="UDPGT"/>
    <property type="match status" value="1"/>
</dbReference>
<keyword evidence="5" id="KW-1185">Reference proteome</keyword>
<dbReference type="Pfam" id="PF26168">
    <property type="entry name" value="Glyco_transf_N"/>
    <property type="match status" value="1"/>
</dbReference>
<dbReference type="PANTHER" id="PTHR11926:SF1412">
    <property type="entry name" value="UDP-GLYCOSYLTRANSFERASE 83A1-LIKE"/>
    <property type="match status" value="1"/>
</dbReference>
<dbReference type="FunFam" id="3.40.50.2000:FF:000108">
    <property type="entry name" value="UDP-glycosyltransferase 83A1"/>
    <property type="match status" value="1"/>
</dbReference>
<dbReference type="Proteomes" id="UP001604277">
    <property type="component" value="Unassembled WGS sequence"/>
</dbReference>
<feature type="domain" description="Glycosyltransferase N-terminal" evidence="3">
    <location>
        <begin position="12"/>
        <end position="152"/>
    </location>
</feature>
<protein>
    <submittedName>
        <fullName evidence="4">UDP-glycosyltransferase 83A1</fullName>
    </submittedName>
</protein>